<evidence type="ECO:0000313" key="23">
    <source>
        <dbReference type="Proteomes" id="UP001305414"/>
    </source>
</evidence>
<dbReference type="InterPro" id="IPR013783">
    <property type="entry name" value="Ig-like_fold"/>
</dbReference>
<evidence type="ECO:0000256" key="10">
    <source>
        <dbReference type="ARBA" id="ARBA00023326"/>
    </source>
</evidence>
<dbReference type="Gene3D" id="3.20.20.300">
    <property type="entry name" value="Glycoside hydrolase, family 3, N-terminal domain"/>
    <property type="match status" value="1"/>
</dbReference>
<feature type="chain" id="PRO_5042996469" description="Beta-glucosidase cel3A" evidence="20">
    <location>
        <begin position="24"/>
        <end position="901"/>
    </location>
</feature>
<gene>
    <name evidence="22" type="ORF">RRF57_006565</name>
</gene>
<evidence type="ECO:0000256" key="19">
    <source>
        <dbReference type="SAM" id="MobiDB-lite"/>
    </source>
</evidence>
<organism evidence="22 23">
    <name type="scientific">Xylaria bambusicola</name>
    <dbReference type="NCBI Taxonomy" id="326684"/>
    <lineage>
        <taxon>Eukaryota</taxon>
        <taxon>Fungi</taxon>
        <taxon>Dikarya</taxon>
        <taxon>Ascomycota</taxon>
        <taxon>Pezizomycotina</taxon>
        <taxon>Sordariomycetes</taxon>
        <taxon>Xylariomycetidae</taxon>
        <taxon>Xylariales</taxon>
        <taxon>Xylariaceae</taxon>
        <taxon>Xylaria</taxon>
    </lineage>
</organism>
<dbReference type="InterPro" id="IPR026891">
    <property type="entry name" value="Fn3-like"/>
</dbReference>
<evidence type="ECO:0000256" key="6">
    <source>
        <dbReference type="ARBA" id="ARBA00023001"/>
    </source>
</evidence>
<feature type="domain" description="Fibronectin type III-like" evidence="21">
    <location>
        <begin position="812"/>
        <end position="879"/>
    </location>
</feature>
<dbReference type="GO" id="GO:0008422">
    <property type="term" value="F:beta-glucosidase activity"/>
    <property type="evidence" value="ECO:0007669"/>
    <property type="project" value="UniProtKB-EC"/>
</dbReference>
<dbReference type="SUPFAM" id="SSF51445">
    <property type="entry name" value="(Trans)glycosidases"/>
    <property type="match status" value="1"/>
</dbReference>
<evidence type="ECO:0000256" key="13">
    <source>
        <dbReference type="ARBA" id="ARBA00041600"/>
    </source>
</evidence>
<evidence type="ECO:0000313" key="22">
    <source>
        <dbReference type="EMBL" id="KAK5630850.1"/>
    </source>
</evidence>
<comment type="similarity">
    <text evidence="3">Belongs to the glycosyl hydrolase 3 family.</text>
</comment>
<dbReference type="SUPFAM" id="SSF52279">
    <property type="entry name" value="Beta-D-glucan exohydrolase, C-terminal domain"/>
    <property type="match status" value="1"/>
</dbReference>
<evidence type="ECO:0000256" key="14">
    <source>
        <dbReference type="ARBA" id="ARBA00041810"/>
    </source>
</evidence>
<evidence type="ECO:0000256" key="2">
    <source>
        <dbReference type="ARBA" id="ARBA00004987"/>
    </source>
</evidence>
<evidence type="ECO:0000256" key="16">
    <source>
        <dbReference type="ARBA" id="ARBA00078013"/>
    </source>
</evidence>
<comment type="caution">
    <text evidence="22">The sequence shown here is derived from an EMBL/GenBank/DDBJ whole genome shotgun (WGS) entry which is preliminary data.</text>
</comment>
<dbReference type="InterPro" id="IPR050288">
    <property type="entry name" value="Cellulose_deg_GH3"/>
</dbReference>
<evidence type="ECO:0000256" key="8">
    <source>
        <dbReference type="ARBA" id="ARBA00023277"/>
    </source>
</evidence>
<dbReference type="Pfam" id="PF01915">
    <property type="entry name" value="Glyco_hydro_3_C"/>
    <property type="match status" value="1"/>
</dbReference>
<evidence type="ECO:0000256" key="5">
    <source>
        <dbReference type="ARBA" id="ARBA00022801"/>
    </source>
</evidence>
<evidence type="ECO:0000256" key="18">
    <source>
        <dbReference type="ARBA" id="ARBA00083611"/>
    </source>
</evidence>
<dbReference type="InterPro" id="IPR001764">
    <property type="entry name" value="Glyco_hydro_3_N"/>
</dbReference>
<keyword evidence="5" id="KW-0378">Hydrolase</keyword>
<sequence length="901" mass="96659">MEPPSGLRRLAMLLTLLPSLASAATLDCRDPVPAGYASPPYYPTPYGGWDNEWGDAYEKAVAMVSSMTIAEKVNITAGTGIFMAYYSERDVYTSLGLIMFSSLGRCVGNSGSALRVGFPQMCLEDGPLGVRPTDNVTAFPAGISTGATWSKELMYQRGVALGKEFRGKGINYYLGPSVGSLGRQPRGGRNWEGFGSDPVLQAVGSAATIKGVQEQGVIATLKHYIANEQEIYRMYNPVQQAYSSNIDDRTLHELYLWPFAEGVRAGTGAVMAAYNAVNGSACSQNSYLLNGILKDELGFQGPVMTDWLAQISGVASALAGLDMSMPGDTFGNNIPLFGYSNWMYELTRSVLNGSVPVDRVNDMATRIVAAWYKMGQDAEDYPPPNFSSNTMDREGPLYPGALISPRGVVNEYVNVQADHKTVAKQVAQEAITLLKNDDNFLPITTSAPLFVFGTDAQANPKGINSCTDKSCNGGLLSMGWGSGSALLPYLDDPISSLKRKASKVTYYATDSFPKVAAATEDDVAVVFINSDSGENSYTVENNHGDRDANGLSAWHNGDTLVQKAAAAYSNVVVVVHTVGPIIMEPWIDLPSVKSVLVAHLPGQEAGDSLTEVLFGEVSPSGHLPYSIPVKESDYPDSVSIKSSPKLSQIQDTYTEGLYIDYRHFNKAGVKPRFAFGHGLSYTNSPSRTPPSPEASSLPSLPRDPRKPTSPVSTIDASLPPAADAYYPKGFNKIWRYLYSWLDKPEADAAHAIGAAGKKTYPYPTGYATTQRASVPPAGGASGGNPALYDVAYTLSVKVTNTGSALRPARPSRRPTNGGFDTPVIQLRDFAKSDSLAPGEGATLSLRLTRKDVSVWDVGLQNWIVPNPAGRYSVWIGQASDDLRVVCYTDTLTCEDGVTGPV</sequence>
<feature type="signal peptide" evidence="20">
    <location>
        <begin position="1"/>
        <end position="23"/>
    </location>
</feature>
<dbReference type="InterPro" id="IPR036962">
    <property type="entry name" value="Glyco_hydro_3_N_sf"/>
</dbReference>
<reference evidence="22 23" key="1">
    <citation type="submission" date="2023-10" db="EMBL/GenBank/DDBJ databases">
        <title>Draft genome sequence of Xylaria bambusicola isolate GMP-LS, the root and basal stem rot pathogen of sugarcane in Indonesia.</title>
        <authorList>
            <person name="Selvaraj P."/>
            <person name="Muralishankar V."/>
            <person name="Muruganantham S."/>
            <person name="Sp S."/>
            <person name="Haryani S."/>
            <person name="Lau K.J.X."/>
            <person name="Naqvi N.I."/>
        </authorList>
    </citation>
    <scope>NUCLEOTIDE SEQUENCE [LARGE SCALE GENOMIC DNA]</scope>
    <source>
        <strain evidence="22">GMP-LS</strain>
    </source>
</reference>
<keyword evidence="6" id="KW-0136">Cellulose degradation</keyword>
<dbReference type="EMBL" id="JAWHQM010000017">
    <property type="protein sequence ID" value="KAK5630850.1"/>
    <property type="molecule type" value="Genomic_DNA"/>
</dbReference>
<dbReference type="Pfam" id="PF00933">
    <property type="entry name" value="Glyco_hydro_3"/>
    <property type="match status" value="1"/>
</dbReference>
<accession>A0AAN7UEL7</accession>
<dbReference type="PANTHER" id="PTHR42715:SF2">
    <property type="entry name" value="BETA-GLUCOSIDASE F-RELATED"/>
    <property type="match status" value="1"/>
</dbReference>
<keyword evidence="20" id="KW-0732">Signal</keyword>
<evidence type="ECO:0000256" key="7">
    <source>
        <dbReference type="ARBA" id="ARBA00023180"/>
    </source>
</evidence>
<evidence type="ECO:0000256" key="1">
    <source>
        <dbReference type="ARBA" id="ARBA00000448"/>
    </source>
</evidence>
<evidence type="ECO:0000256" key="17">
    <source>
        <dbReference type="ARBA" id="ARBA00083231"/>
    </source>
</evidence>
<dbReference type="FunFam" id="3.20.20.300:FF:000002">
    <property type="entry name" value="Probable beta-glucosidase"/>
    <property type="match status" value="1"/>
</dbReference>
<evidence type="ECO:0000256" key="11">
    <source>
        <dbReference type="ARBA" id="ARBA00039577"/>
    </source>
</evidence>
<dbReference type="PRINTS" id="PR00133">
    <property type="entry name" value="GLHYDRLASE3"/>
</dbReference>
<feature type="region of interest" description="Disordered" evidence="19">
    <location>
        <begin position="680"/>
        <end position="715"/>
    </location>
</feature>
<dbReference type="Proteomes" id="UP001305414">
    <property type="component" value="Unassembled WGS sequence"/>
</dbReference>
<protein>
    <recommendedName>
        <fullName evidence="15">Beta-glucosidase cel3A</fullName>
        <ecNumber evidence="4">3.2.1.21</ecNumber>
    </recommendedName>
    <alternativeName>
        <fullName evidence="12">Beta-D-glucoside glucohydrolase F</fullName>
    </alternativeName>
    <alternativeName>
        <fullName evidence="16">Beta-D-glucoside glucohydrolase cel3A</fullName>
    </alternativeName>
    <alternativeName>
        <fullName evidence="13">Cellobiase F</fullName>
    </alternativeName>
    <alternativeName>
        <fullName evidence="18">Cellobiase cel3A</fullName>
    </alternativeName>
    <alternativeName>
        <fullName evidence="14">Gentiobiase F</fullName>
    </alternativeName>
    <alternativeName>
        <fullName evidence="17">Gentiobiase cel3A</fullName>
    </alternativeName>
    <alternativeName>
        <fullName evidence="11">Probable beta-glucosidase F</fullName>
    </alternativeName>
</protein>
<dbReference type="Pfam" id="PF14310">
    <property type="entry name" value="Fn3-like"/>
    <property type="match status" value="1"/>
</dbReference>
<keyword evidence="23" id="KW-1185">Reference proteome</keyword>
<dbReference type="EC" id="3.2.1.21" evidence="4"/>
<dbReference type="Gene3D" id="2.60.40.10">
    <property type="entry name" value="Immunoglobulins"/>
    <property type="match status" value="1"/>
</dbReference>
<name>A0AAN7UEL7_9PEZI</name>
<keyword evidence="10" id="KW-0624">Polysaccharide degradation</keyword>
<dbReference type="SMART" id="SM01217">
    <property type="entry name" value="Fn3_like"/>
    <property type="match status" value="1"/>
</dbReference>
<proteinExistence type="inferred from homology"/>
<evidence type="ECO:0000256" key="15">
    <source>
        <dbReference type="ARBA" id="ARBA00070030"/>
    </source>
</evidence>
<dbReference type="Gene3D" id="3.40.50.1700">
    <property type="entry name" value="Glycoside hydrolase family 3 C-terminal domain"/>
    <property type="match status" value="1"/>
</dbReference>
<dbReference type="InterPro" id="IPR017853">
    <property type="entry name" value="GH"/>
</dbReference>
<comment type="catalytic activity">
    <reaction evidence="1">
        <text>Hydrolysis of terminal, non-reducing beta-D-glucosyl residues with release of beta-D-glucose.</text>
        <dbReference type="EC" id="3.2.1.21"/>
    </reaction>
</comment>
<keyword evidence="9" id="KW-0326">Glycosidase</keyword>
<dbReference type="FunFam" id="3.40.50.1700:FF:000003">
    <property type="entry name" value="Probable beta-glucosidase"/>
    <property type="match status" value="1"/>
</dbReference>
<keyword evidence="7" id="KW-0325">Glycoprotein</keyword>
<evidence type="ECO:0000256" key="3">
    <source>
        <dbReference type="ARBA" id="ARBA00005336"/>
    </source>
</evidence>
<dbReference type="AlphaFoldDB" id="A0AAN7UEL7"/>
<keyword evidence="8" id="KW-0119">Carbohydrate metabolism</keyword>
<dbReference type="PANTHER" id="PTHR42715">
    <property type="entry name" value="BETA-GLUCOSIDASE"/>
    <property type="match status" value="1"/>
</dbReference>
<evidence type="ECO:0000256" key="20">
    <source>
        <dbReference type="SAM" id="SignalP"/>
    </source>
</evidence>
<evidence type="ECO:0000256" key="9">
    <source>
        <dbReference type="ARBA" id="ARBA00023295"/>
    </source>
</evidence>
<dbReference type="InterPro" id="IPR036881">
    <property type="entry name" value="Glyco_hydro_3_C_sf"/>
</dbReference>
<comment type="pathway">
    <text evidence="2">Glycan metabolism; cellulose degradation.</text>
</comment>
<dbReference type="InterPro" id="IPR002772">
    <property type="entry name" value="Glyco_hydro_3_C"/>
</dbReference>
<evidence type="ECO:0000256" key="12">
    <source>
        <dbReference type="ARBA" id="ARBA00041270"/>
    </source>
</evidence>
<evidence type="ECO:0000256" key="4">
    <source>
        <dbReference type="ARBA" id="ARBA00012744"/>
    </source>
</evidence>
<dbReference type="GO" id="GO:0030245">
    <property type="term" value="P:cellulose catabolic process"/>
    <property type="evidence" value="ECO:0007669"/>
    <property type="project" value="UniProtKB-KW"/>
</dbReference>
<evidence type="ECO:0000259" key="21">
    <source>
        <dbReference type="SMART" id="SM01217"/>
    </source>
</evidence>